<sequence length="399" mass="45024">MNISILIEDEQPYIHKSLKTCLIREDIHYQVLYASDEKAAQDILQQEKIDFFICPLALYTGGSRFFQQYPELICIALIKDYEREAVVNSLPYVHHFINEPIDIDTLKQYIERIANIRHILGSDIICRLCTRLNDLPSLPGIVYQVIDELSLSYPSIAKISRLIEHDSSIASRIIQIVNSPAFGLGNRVHNIEQAIALLGLDMTKTIVIYAGINNYLHSPAHILATAESINNNSFTIGNLAMRITLSETGNHTLAQQAKIAGILNNIGYMLLLNNPQTQTELRNILTADKMTLLEAEQLLTGITHAELGAYFLGIRGFRPEILEAVAYYYRPQTRPINEFNVLTALHIAHVLAPSPLRSIIPFKKSEFHLPYLDRLGLLNRIETWELIAEEVLGGMVLNS</sequence>
<dbReference type="AlphaFoldDB" id="A0A0W8E8T1"/>
<reference evidence="2" key="1">
    <citation type="journal article" date="2015" name="Proc. Natl. Acad. Sci. U.S.A.">
        <title>Networks of energetic and metabolic interactions define dynamics in microbial communities.</title>
        <authorList>
            <person name="Embree M."/>
            <person name="Liu J.K."/>
            <person name="Al-Bassam M.M."/>
            <person name="Zengler K."/>
        </authorList>
    </citation>
    <scope>NUCLEOTIDE SEQUENCE</scope>
</reference>
<organism evidence="2">
    <name type="scientific">hydrocarbon metagenome</name>
    <dbReference type="NCBI Taxonomy" id="938273"/>
    <lineage>
        <taxon>unclassified sequences</taxon>
        <taxon>metagenomes</taxon>
        <taxon>ecological metagenomes</taxon>
    </lineage>
</organism>
<dbReference type="Pfam" id="PF08668">
    <property type="entry name" value="HDOD"/>
    <property type="match status" value="1"/>
</dbReference>
<protein>
    <submittedName>
        <fullName evidence="2">Hdig domain protein</fullName>
    </submittedName>
</protein>
<name>A0A0W8E8T1_9ZZZZ</name>
<dbReference type="SUPFAM" id="SSF52172">
    <property type="entry name" value="CheY-like"/>
    <property type="match status" value="1"/>
</dbReference>
<evidence type="ECO:0000259" key="1">
    <source>
        <dbReference type="PROSITE" id="PS51833"/>
    </source>
</evidence>
<accession>A0A0W8E8T1</accession>
<dbReference type="EMBL" id="LNQE01001831">
    <property type="protein sequence ID" value="KUG05039.1"/>
    <property type="molecule type" value="Genomic_DNA"/>
</dbReference>
<dbReference type="PANTHER" id="PTHR33525">
    <property type="match status" value="1"/>
</dbReference>
<dbReference type="InterPro" id="IPR013976">
    <property type="entry name" value="HDOD"/>
</dbReference>
<dbReference type="PROSITE" id="PS51833">
    <property type="entry name" value="HDOD"/>
    <property type="match status" value="1"/>
</dbReference>
<dbReference type="SUPFAM" id="SSF109604">
    <property type="entry name" value="HD-domain/PDEase-like"/>
    <property type="match status" value="1"/>
</dbReference>
<evidence type="ECO:0000313" key="2">
    <source>
        <dbReference type="EMBL" id="KUG05039.1"/>
    </source>
</evidence>
<comment type="caution">
    <text evidence="2">The sequence shown here is derived from an EMBL/GenBank/DDBJ whole genome shotgun (WGS) entry which is preliminary data.</text>
</comment>
<feature type="domain" description="HDOD" evidence="1">
    <location>
        <begin position="135"/>
        <end position="331"/>
    </location>
</feature>
<dbReference type="InterPro" id="IPR011006">
    <property type="entry name" value="CheY-like_superfamily"/>
</dbReference>
<dbReference type="Gene3D" id="1.10.3210.10">
    <property type="entry name" value="Hypothetical protein af1432"/>
    <property type="match status" value="1"/>
</dbReference>
<dbReference type="InterPro" id="IPR052340">
    <property type="entry name" value="RNase_Y/CdgJ"/>
</dbReference>
<dbReference type="PANTHER" id="PTHR33525:SF3">
    <property type="entry name" value="RIBONUCLEASE Y"/>
    <property type="match status" value="1"/>
</dbReference>
<proteinExistence type="predicted"/>
<gene>
    <name evidence="2" type="ORF">ASZ90_017528</name>
</gene>